<feature type="binding site" evidence="8">
    <location>
        <position position="247"/>
    </location>
    <ligand>
        <name>Zn(2+)</name>
        <dbReference type="ChEBI" id="CHEBI:29105"/>
        <label>2</label>
        <note>catalytic</note>
    </ligand>
</feature>
<proteinExistence type="inferred from homology"/>
<evidence type="ECO:0000256" key="7">
    <source>
        <dbReference type="PIRSR" id="PIRSR621190-1"/>
    </source>
</evidence>
<comment type="cofactor">
    <cofactor evidence="8">
        <name>Ca(2+)</name>
        <dbReference type="ChEBI" id="CHEBI:29108"/>
    </cofactor>
    <text evidence="8">Can bind about 5 Ca(2+) ions per subunit.</text>
</comment>
<evidence type="ECO:0000313" key="12">
    <source>
        <dbReference type="EMBL" id="GFP98478.1"/>
    </source>
</evidence>
<dbReference type="InterPro" id="IPR024079">
    <property type="entry name" value="MetalloPept_cat_dom_sf"/>
</dbReference>
<keyword evidence="13" id="KW-1185">Reference proteome</keyword>
<dbReference type="PANTHER" id="PTHR10201">
    <property type="entry name" value="MATRIX METALLOPROTEINASE"/>
    <property type="match status" value="1"/>
</dbReference>
<evidence type="ECO:0000256" key="10">
    <source>
        <dbReference type="SAM" id="SignalP"/>
    </source>
</evidence>
<feature type="binding site" evidence="8">
    <location>
        <position position="215"/>
    </location>
    <ligand>
        <name>Ca(2+)</name>
        <dbReference type="ChEBI" id="CHEBI:29108"/>
        <label>3</label>
    </ligand>
</feature>
<feature type="chain" id="PRO_5032978133" evidence="10">
    <location>
        <begin position="23"/>
        <end position="282"/>
    </location>
</feature>
<evidence type="ECO:0000256" key="1">
    <source>
        <dbReference type="ARBA" id="ARBA00009614"/>
    </source>
</evidence>
<keyword evidence="10" id="KW-0732">Signal</keyword>
<keyword evidence="5 8" id="KW-0862">Zinc</keyword>
<feature type="binding site" evidence="8">
    <location>
        <position position="197"/>
    </location>
    <ligand>
        <name>Zn(2+)</name>
        <dbReference type="ChEBI" id="CHEBI:29105"/>
        <label>1</label>
    </ligand>
</feature>
<evidence type="ECO:0000256" key="9">
    <source>
        <dbReference type="PIRSR" id="PIRSR621190-5"/>
    </source>
</evidence>
<dbReference type="InterPro" id="IPR002477">
    <property type="entry name" value="Peptidoglycan-bd-like"/>
</dbReference>
<feature type="binding site" evidence="8">
    <location>
        <position position="241"/>
    </location>
    <ligand>
        <name>Zn(2+)</name>
        <dbReference type="ChEBI" id="CHEBI:29105"/>
        <label>2</label>
        <note>catalytic</note>
    </ligand>
</feature>
<dbReference type="EMBL" id="BMAC01000528">
    <property type="protein sequence ID" value="GFP98478.1"/>
    <property type="molecule type" value="Genomic_DNA"/>
</dbReference>
<dbReference type="GO" id="GO:0008270">
    <property type="term" value="F:zinc ion binding"/>
    <property type="evidence" value="ECO:0007669"/>
    <property type="project" value="InterPro"/>
</dbReference>
<comment type="cofactor">
    <cofactor evidence="8">
        <name>Zn(2+)</name>
        <dbReference type="ChEBI" id="CHEBI:29105"/>
    </cofactor>
    <text evidence="8">Binds 2 Zn(2+) ions per subunit.</text>
</comment>
<feature type="active site" evidence="7">
    <location>
        <position position="238"/>
    </location>
</feature>
<evidence type="ECO:0000256" key="6">
    <source>
        <dbReference type="ARBA" id="ARBA00023049"/>
    </source>
</evidence>
<feature type="binding site" evidence="8">
    <location>
        <position position="203"/>
    </location>
    <ligand>
        <name>Zn(2+)</name>
        <dbReference type="ChEBI" id="CHEBI:29105"/>
        <label>1</label>
    </ligand>
</feature>
<dbReference type="OrthoDB" id="902933at2759"/>
<dbReference type="AlphaFoldDB" id="A0A830CMC8"/>
<protein>
    <submittedName>
        <fullName evidence="12">Metalloendoproteinase 1</fullName>
    </submittedName>
</protein>
<dbReference type="Pfam" id="PF01471">
    <property type="entry name" value="PG_binding_1"/>
    <property type="match status" value="1"/>
</dbReference>
<dbReference type="PANTHER" id="PTHR10201:SF213">
    <property type="entry name" value="METALLOENDOPROTEINASE 2-MMP-LIKE"/>
    <property type="match status" value="1"/>
</dbReference>
<sequence length="282" mass="32141">MASQVFEYIFLVFFLHFSLISSNKILSNVEFLKSLNGVQKGDNVKGVSELKNYLAYLGYLNYNHCSSNHTHKNKNIFDNSLEFALKKYQNFYNLNATGFLDASTIAKLHEPRCDVPDFFNDGDNPFRMVSRYSFFYGRPKWRKRKLTYAFNVNVKNDAILAFEHAMQEWASVTRFKFFRVKSVAQANIRISFMRGHHGGGLAHSFAPPDGRVHFDAAQNWSTSGAENAFDIQTVGLHELGHVLGLGHSNVHQAVMHATIAPGERKKLHEDDIKGIKALYKLK</sequence>
<accession>A0A830CMC8</accession>
<dbReference type="SMART" id="SM00235">
    <property type="entry name" value="ZnMc"/>
    <property type="match status" value="1"/>
</dbReference>
<keyword evidence="6" id="KW-0482">Metalloprotease</keyword>
<comment type="similarity">
    <text evidence="1">Belongs to the peptidase M10A family. Matrix metalloproteinases (MMPs) subfamily.</text>
</comment>
<dbReference type="InterPro" id="IPR021190">
    <property type="entry name" value="Pept_M10A"/>
</dbReference>
<gene>
    <name evidence="12" type="ORF">PHJA_001991700</name>
</gene>
<feature type="binding site" description="in inhibited form" evidence="8">
    <location>
        <position position="113"/>
    </location>
    <ligand>
        <name>Zn(2+)</name>
        <dbReference type="ChEBI" id="CHEBI:29105"/>
        <label>2</label>
        <note>catalytic</note>
    </ligand>
</feature>
<evidence type="ECO:0000256" key="2">
    <source>
        <dbReference type="ARBA" id="ARBA00022670"/>
    </source>
</evidence>
<keyword evidence="2" id="KW-0645">Protease</keyword>
<dbReference type="Pfam" id="PF00413">
    <property type="entry name" value="Peptidase_M10"/>
    <property type="match status" value="1"/>
</dbReference>
<evidence type="ECO:0000256" key="8">
    <source>
        <dbReference type="PIRSR" id="PIRSR621190-2"/>
    </source>
</evidence>
<dbReference type="InterPro" id="IPR006026">
    <property type="entry name" value="Peptidase_Metallo"/>
</dbReference>
<name>A0A830CMC8_9LAMI</name>
<feature type="binding site" evidence="8">
    <location>
        <position position="237"/>
    </location>
    <ligand>
        <name>Zn(2+)</name>
        <dbReference type="ChEBI" id="CHEBI:29105"/>
        <label>2</label>
        <note>catalytic</note>
    </ligand>
</feature>
<evidence type="ECO:0000256" key="4">
    <source>
        <dbReference type="ARBA" id="ARBA00022801"/>
    </source>
</evidence>
<dbReference type="GO" id="GO:0030574">
    <property type="term" value="P:collagen catabolic process"/>
    <property type="evidence" value="ECO:0007669"/>
    <property type="project" value="TreeGrafter"/>
</dbReference>
<feature type="domain" description="Peptidase metallopeptidase" evidence="11">
    <location>
        <begin position="137"/>
        <end position="281"/>
    </location>
</feature>
<evidence type="ECO:0000259" key="11">
    <source>
        <dbReference type="SMART" id="SM00235"/>
    </source>
</evidence>
<dbReference type="SUPFAM" id="SSF47090">
    <property type="entry name" value="PGBD-like"/>
    <property type="match status" value="1"/>
</dbReference>
<comment type="caution">
    <text evidence="12">The sequence shown here is derived from an EMBL/GenBank/DDBJ whole genome shotgun (WGS) entry which is preliminary data.</text>
</comment>
<evidence type="ECO:0000256" key="3">
    <source>
        <dbReference type="ARBA" id="ARBA00022723"/>
    </source>
</evidence>
<keyword evidence="8" id="KW-0106">Calcium</keyword>
<feature type="signal peptide" evidence="10">
    <location>
        <begin position="1"/>
        <end position="22"/>
    </location>
</feature>
<dbReference type="GO" id="GO:0031012">
    <property type="term" value="C:extracellular matrix"/>
    <property type="evidence" value="ECO:0007669"/>
    <property type="project" value="InterPro"/>
</dbReference>
<evidence type="ECO:0000256" key="5">
    <source>
        <dbReference type="ARBA" id="ARBA00022833"/>
    </source>
</evidence>
<dbReference type="SUPFAM" id="SSF55486">
    <property type="entry name" value="Metalloproteases ('zincins'), catalytic domain"/>
    <property type="match status" value="1"/>
</dbReference>
<dbReference type="PRINTS" id="PR00138">
    <property type="entry name" value="MATRIXIN"/>
</dbReference>
<dbReference type="InterPro" id="IPR036365">
    <property type="entry name" value="PGBD-like_sf"/>
</dbReference>
<feature type="binding site" evidence="8">
    <location>
        <position position="255"/>
    </location>
    <ligand>
        <name>Zn(2+)</name>
        <dbReference type="ChEBI" id="CHEBI:29105"/>
        <label>2</label>
        <note>catalytic</note>
    </ligand>
</feature>
<dbReference type="GO" id="GO:0006508">
    <property type="term" value="P:proteolysis"/>
    <property type="evidence" value="ECO:0007669"/>
    <property type="project" value="UniProtKB-KW"/>
</dbReference>
<dbReference type="Gene3D" id="3.40.390.10">
    <property type="entry name" value="Collagenase (Catalytic Domain)"/>
    <property type="match status" value="1"/>
</dbReference>
<dbReference type="GO" id="GO:0030198">
    <property type="term" value="P:extracellular matrix organization"/>
    <property type="evidence" value="ECO:0007669"/>
    <property type="project" value="TreeGrafter"/>
</dbReference>
<dbReference type="GO" id="GO:0004222">
    <property type="term" value="F:metalloendopeptidase activity"/>
    <property type="evidence" value="ECO:0007669"/>
    <property type="project" value="InterPro"/>
</dbReference>
<evidence type="ECO:0000313" key="13">
    <source>
        <dbReference type="Proteomes" id="UP000653305"/>
    </source>
</evidence>
<dbReference type="Proteomes" id="UP000653305">
    <property type="component" value="Unassembled WGS sequence"/>
</dbReference>
<reference evidence="12" key="1">
    <citation type="submission" date="2020-07" db="EMBL/GenBank/DDBJ databases">
        <title>Ethylene signaling mediates host invasion by parasitic plants.</title>
        <authorList>
            <person name="Yoshida S."/>
        </authorList>
    </citation>
    <scope>NUCLEOTIDE SEQUENCE</scope>
    <source>
        <strain evidence="12">Okayama</strain>
    </source>
</reference>
<dbReference type="InterPro" id="IPR001818">
    <property type="entry name" value="Pept_M10_metallopeptidase"/>
</dbReference>
<organism evidence="12 13">
    <name type="scientific">Phtheirospermum japonicum</name>
    <dbReference type="NCBI Taxonomy" id="374723"/>
    <lineage>
        <taxon>Eukaryota</taxon>
        <taxon>Viridiplantae</taxon>
        <taxon>Streptophyta</taxon>
        <taxon>Embryophyta</taxon>
        <taxon>Tracheophyta</taxon>
        <taxon>Spermatophyta</taxon>
        <taxon>Magnoliopsida</taxon>
        <taxon>eudicotyledons</taxon>
        <taxon>Gunneridae</taxon>
        <taxon>Pentapetalae</taxon>
        <taxon>asterids</taxon>
        <taxon>lamiids</taxon>
        <taxon>Lamiales</taxon>
        <taxon>Orobanchaceae</taxon>
        <taxon>Orobanchaceae incertae sedis</taxon>
        <taxon>Phtheirospermum</taxon>
    </lineage>
</organism>
<keyword evidence="4" id="KW-0378">Hydrolase</keyword>
<feature type="binding site" evidence="8">
    <location>
        <position position="213"/>
    </location>
    <ligand>
        <name>Zn(2+)</name>
        <dbReference type="ChEBI" id="CHEBI:29105"/>
        <label>1</label>
    </ligand>
</feature>
<feature type="short sequence motif" description="Cysteine switch" evidence="9">
    <location>
        <begin position="111"/>
        <end position="129"/>
    </location>
</feature>
<keyword evidence="3 8" id="KW-0479">Metal-binding</keyword>